<keyword evidence="8" id="KW-1185">Reference proteome</keyword>
<evidence type="ECO:0000256" key="1">
    <source>
        <dbReference type="ARBA" id="ARBA00004141"/>
    </source>
</evidence>
<proteinExistence type="predicted"/>
<dbReference type="InterPro" id="IPR001958">
    <property type="entry name" value="Tet-R_TetA/multi-R_MdtG-like"/>
</dbReference>
<dbReference type="SUPFAM" id="SSF103473">
    <property type="entry name" value="MFS general substrate transporter"/>
    <property type="match status" value="1"/>
</dbReference>
<evidence type="ECO:0000256" key="2">
    <source>
        <dbReference type="ARBA" id="ARBA00022448"/>
    </source>
</evidence>
<evidence type="ECO:0000256" key="3">
    <source>
        <dbReference type="ARBA" id="ARBA00022692"/>
    </source>
</evidence>
<dbReference type="InterPro" id="IPR036259">
    <property type="entry name" value="MFS_trans_sf"/>
</dbReference>
<dbReference type="PANTHER" id="PTHR23504">
    <property type="entry name" value="MAJOR FACILITATOR SUPERFAMILY DOMAIN-CONTAINING PROTEIN 10"/>
    <property type="match status" value="1"/>
</dbReference>
<dbReference type="PRINTS" id="PR01035">
    <property type="entry name" value="TCRTETA"/>
</dbReference>
<keyword evidence="4 6" id="KW-1133">Transmembrane helix</keyword>
<sequence>MAWLAVEYRIFSGMVNGNVSVVKSVMGEISDPTNRARMFAFIPLCWNVGLIAGTLIGGFLYDPVQQFSNFNSVTDQAQSKSTSSSCHSSSTTIDLIKSCTNPNSHVLPSNARSNLESISQSPKRKVSYARDNLDESSFLLDPIESPNLQSSEDDRSFKSKFTPTMVAVLITNTTTVLAHSMFENFFSVWVAADLTTGGLEFSTEDISLALGISGLLHPWTDIDYTHIITFATYIHPG</sequence>
<comment type="caution">
    <text evidence="7">The sequence shown here is derived from an EMBL/GenBank/DDBJ whole genome shotgun (WGS) entry which is preliminary data.</text>
</comment>
<keyword evidence="5 6" id="KW-0472">Membrane</keyword>
<evidence type="ECO:0000313" key="8">
    <source>
        <dbReference type="Proteomes" id="UP000187455"/>
    </source>
</evidence>
<protein>
    <submittedName>
        <fullName evidence="7">Protein ZINC INDUCED FACILITATOR 1</fullName>
    </submittedName>
</protein>
<keyword evidence="3 6" id="KW-0812">Transmembrane</keyword>
<feature type="transmembrane region" description="Helical" evidence="6">
    <location>
        <begin position="39"/>
        <end position="61"/>
    </location>
</feature>
<evidence type="ECO:0000256" key="4">
    <source>
        <dbReference type="ARBA" id="ARBA00022989"/>
    </source>
</evidence>
<gene>
    <name evidence="7" type="ORF">AYI68_g3689</name>
</gene>
<reference evidence="7 8" key="1">
    <citation type="journal article" date="2016" name="Mol. Biol. Evol.">
        <title>Genome-Wide Survey of Gut Fungi (Harpellales) Reveals the First Horizontally Transferred Ubiquitin Gene from a Mosquito Host.</title>
        <authorList>
            <person name="Wang Y."/>
            <person name="White M.M."/>
            <person name="Kvist S."/>
            <person name="Moncalvo J.M."/>
        </authorList>
    </citation>
    <scope>NUCLEOTIDE SEQUENCE [LARGE SCALE GENOMIC DNA]</scope>
    <source>
        <strain evidence="7 8">ALG-7-W6</strain>
    </source>
</reference>
<organism evidence="7 8">
    <name type="scientific">Smittium mucronatum</name>
    <dbReference type="NCBI Taxonomy" id="133383"/>
    <lineage>
        <taxon>Eukaryota</taxon>
        <taxon>Fungi</taxon>
        <taxon>Fungi incertae sedis</taxon>
        <taxon>Zoopagomycota</taxon>
        <taxon>Kickxellomycotina</taxon>
        <taxon>Harpellomycetes</taxon>
        <taxon>Harpellales</taxon>
        <taxon>Legeriomycetaceae</taxon>
        <taxon>Smittium</taxon>
    </lineage>
</organism>
<dbReference type="Gene3D" id="1.20.1250.20">
    <property type="entry name" value="MFS general substrate transporter like domains"/>
    <property type="match status" value="1"/>
</dbReference>
<dbReference type="PANTHER" id="PTHR23504:SF15">
    <property type="entry name" value="MAJOR FACILITATOR SUPERFAMILY (MFS) PROFILE DOMAIN-CONTAINING PROTEIN"/>
    <property type="match status" value="1"/>
</dbReference>
<dbReference type="OrthoDB" id="419616at2759"/>
<dbReference type="Proteomes" id="UP000187455">
    <property type="component" value="Unassembled WGS sequence"/>
</dbReference>
<dbReference type="GO" id="GO:0022857">
    <property type="term" value="F:transmembrane transporter activity"/>
    <property type="evidence" value="ECO:0007669"/>
    <property type="project" value="InterPro"/>
</dbReference>
<keyword evidence="2" id="KW-0813">Transport</keyword>
<evidence type="ECO:0000256" key="5">
    <source>
        <dbReference type="ARBA" id="ARBA00023136"/>
    </source>
</evidence>
<dbReference type="AlphaFoldDB" id="A0A1R0GZC0"/>
<accession>A0A1R0GZC0</accession>
<comment type="subcellular location">
    <subcellularLocation>
        <location evidence="1">Membrane</location>
        <topology evidence="1">Multi-pass membrane protein</topology>
    </subcellularLocation>
</comment>
<evidence type="ECO:0000256" key="6">
    <source>
        <dbReference type="SAM" id="Phobius"/>
    </source>
</evidence>
<dbReference type="EMBL" id="LSSL01001787">
    <property type="protein sequence ID" value="OLY82195.1"/>
    <property type="molecule type" value="Genomic_DNA"/>
</dbReference>
<dbReference type="GO" id="GO:0016020">
    <property type="term" value="C:membrane"/>
    <property type="evidence" value="ECO:0007669"/>
    <property type="project" value="UniProtKB-SubCell"/>
</dbReference>
<name>A0A1R0GZC0_9FUNG</name>
<evidence type="ECO:0000313" key="7">
    <source>
        <dbReference type="EMBL" id="OLY82195.1"/>
    </source>
</evidence>